<keyword evidence="2" id="KW-1185">Reference proteome</keyword>
<dbReference type="GeneID" id="62143611"/>
<sequence length="123" mass="13925">MMFQWSLKDFPKVVSFEKDYVTKNWCGEESHWDSSKFKVAGGLSQARQLCVHTIYFICRLIPIEPFPTLNHDTVFFTDILSGISNAAAFAGCYFFPALPPRQCAQARGAPAKIHHSGNHFILK</sequence>
<dbReference type="RefSeq" id="XP_038737893.1">
    <property type="nucleotide sequence ID" value="XM_038870532.1"/>
</dbReference>
<evidence type="ECO:0000313" key="1">
    <source>
        <dbReference type="EMBL" id="KAF7954763.1"/>
    </source>
</evidence>
<dbReference type="EMBL" id="RCSW01000001">
    <property type="protein sequence ID" value="KAF7954763.1"/>
    <property type="molecule type" value="Genomic_DNA"/>
</dbReference>
<proteinExistence type="predicted"/>
<organism evidence="1 2">
    <name type="scientific">Botrytis byssoidea</name>
    <dbReference type="NCBI Taxonomy" id="139641"/>
    <lineage>
        <taxon>Eukaryota</taxon>
        <taxon>Fungi</taxon>
        <taxon>Dikarya</taxon>
        <taxon>Ascomycota</taxon>
        <taxon>Pezizomycotina</taxon>
        <taxon>Leotiomycetes</taxon>
        <taxon>Helotiales</taxon>
        <taxon>Sclerotiniaceae</taxon>
        <taxon>Botrytis</taxon>
    </lineage>
</organism>
<gene>
    <name evidence="1" type="ORF">EAE97_000022</name>
</gene>
<comment type="caution">
    <text evidence="1">The sequence shown here is derived from an EMBL/GenBank/DDBJ whole genome shotgun (WGS) entry which is preliminary data.</text>
</comment>
<dbReference type="AlphaFoldDB" id="A0A9P5M3Z5"/>
<protein>
    <submittedName>
        <fullName evidence="1">Uncharacterized protein</fullName>
    </submittedName>
</protein>
<accession>A0A9P5M3Z5</accession>
<name>A0A9P5M3Z5_9HELO</name>
<dbReference type="Proteomes" id="UP000710849">
    <property type="component" value="Unassembled WGS sequence"/>
</dbReference>
<evidence type="ECO:0000313" key="2">
    <source>
        <dbReference type="Proteomes" id="UP000710849"/>
    </source>
</evidence>
<reference evidence="1 2" key="1">
    <citation type="journal article" date="2020" name="Genome Biol. Evol.">
        <title>Comparative genomics of Sclerotiniaceae.</title>
        <authorList>
            <person name="Valero Jimenez C.A."/>
            <person name="Steentjes M."/>
            <person name="Scholten O.E."/>
            <person name="Van Kan J.A.L."/>
        </authorList>
    </citation>
    <scope>NUCLEOTIDE SEQUENCE [LARGE SCALE GENOMIC DNA]</scope>
    <source>
        <strain evidence="1 2">MUCL 94</strain>
    </source>
</reference>